<evidence type="ECO:0000256" key="4">
    <source>
        <dbReference type="ARBA" id="ARBA00022989"/>
    </source>
</evidence>
<dbReference type="GO" id="GO:0030425">
    <property type="term" value="C:dendrite"/>
    <property type="evidence" value="ECO:0007669"/>
    <property type="project" value="TreeGrafter"/>
</dbReference>
<evidence type="ECO:0000313" key="10">
    <source>
        <dbReference type="RefSeq" id="XP_034253672.1"/>
    </source>
</evidence>
<dbReference type="InParanoid" id="A0A6P9A6X6"/>
<dbReference type="GO" id="GO:0043025">
    <property type="term" value="C:neuronal cell body"/>
    <property type="evidence" value="ECO:0007669"/>
    <property type="project" value="TreeGrafter"/>
</dbReference>
<proteinExistence type="predicted"/>
<keyword evidence="7" id="KW-0807">Transducer</keyword>
<dbReference type="GO" id="GO:0007635">
    <property type="term" value="P:chemosensory behavior"/>
    <property type="evidence" value="ECO:0007669"/>
    <property type="project" value="TreeGrafter"/>
</dbReference>
<dbReference type="RefSeq" id="XP_034253672.1">
    <property type="nucleotide sequence ID" value="XM_034397781.1"/>
</dbReference>
<dbReference type="GO" id="GO:0007165">
    <property type="term" value="P:signal transduction"/>
    <property type="evidence" value="ECO:0007669"/>
    <property type="project" value="UniProtKB-KW"/>
</dbReference>
<name>A0A6P9A6X6_THRPL</name>
<evidence type="ECO:0000256" key="6">
    <source>
        <dbReference type="ARBA" id="ARBA00023170"/>
    </source>
</evidence>
<keyword evidence="6" id="KW-0675">Receptor</keyword>
<evidence type="ECO:0000256" key="5">
    <source>
        <dbReference type="ARBA" id="ARBA00023136"/>
    </source>
</evidence>
<evidence type="ECO:0000256" key="2">
    <source>
        <dbReference type="ARBA" id="ARBA00022475"/>
    </source>
</evidence>
<sequence length="140" mass="15655">MVLSTFLATTTSLYIRLTNRDDGSNLALAWSVLVAIMLLVVLHAGELVKRESRCTTELTQRILIHHELPPVLRQEVRSFSRQLLHQGLRVSVYGFLQLDYSMLQGMIGSVTTYLIMVIQLSPEENDNSEDVHAGSAATKT</sequence>
<keyword evidence="9" id="KW-1185">Reference proteome</keyword>
<dbReference type="GeneID" id="117652689"/>
<dbReference type="GO" id="GO:0005886">
    <property type="term" value="C:plasma membrane"/>
    <property type="evidence" value="ECO:0007669"/>
    <property type="project" value="UniProtKB-SubCell"/>
</dbReference>
<evidence type="ECO:0000256" key="7">
    <source>
        <dbReference type="ARBA" id="ARBA00023224"/>
    </source>
</evidence>
<dbReference type="Pfam" id="PF08395">
    <property type="entry name" value="7tm_7"/>
    <property type="match status" value="1"/>
</dbReference>
<dbReference type="OrthoDB" id="6478931at2759"/>
<dbReference type="AlphaFoldDB" id="A0A6P9A6X6"/>
<feature type="transmembrane region" description="Helical" evidence="8">
    <location>
        <begin position="27"/>
        <end position="45"/>
    </location>
</feature>
<evidence type="ECO:0000313" key="9">
    <source>
        <dbReference type="Proteomes" id="UP000515158"/>
    </source>
</evidence>
<evidence type="ECO:0000256" key="3">
    <source>
        <dbReference type="ARBA" id="ARBA00022692"/>
    </source>
</evidence>
<dbReference type="PANTHER" id="PTHR21143">
    <property type="entry name" value="INVERTEBRATE GUSTATORY RECEPTOR"/>
    <property type="match status" value="1"/>
</dbReference>
<accession>A0A6P9A6X6</accession>
<evidence type="ECO:0000256" key="8">
    <source>
        <dbReference type="SAM" id="Phobius"/>
    </source>
</evidence>
<dbReference type="GO" id="GO:0008049">
    <property type="term" value="P:male courtship behavior"/>
    <property type="evidence" value="ECO:0007669"/>
    <property type="project" value="TreeGrafter"/>
</dbReference>
<dbReference type="GO" id="GO:0050909">
    <property type="term" value="P:sensory perception of taste"/>
    <property type="evidence" value="ECO:0007669"/>
    <property type="project" value="InterPro"/>
</dbReference>
<evidence type="ECO:0000256" key="1">
    <source>
        <dbReference type="ARBA" id="ARBA00004651"/>
    </source>
</evidence>
<keyword evidence="3 8" id="KW-0812">Transmembrane</keyword>
<dbReference type="Proteomes" id="UP000515158">
    <property type="component" value="Unplaced"/>
</dbReference>
<protein>
    <submittedName>
        <fullName evidence="10">Gustatory receptor 68a-like</fullName>
    </submittedName>
</protein>
<keyword evidence="4 8" id="KW-1133">Transmembrane helix</keyword>
<reference evidence="10" key="1">
    <citation type="submission" date="2025-08" db="UniProtKB">
        <authorList>
            <consortium name="RefSeq"/>
        </authorList>
    </citation>
    <scope>IDENTIFICATION</scope>
    <source>
        <tissue evidence="10">Total insect</tissue>
    </source>
</reference>
<organism evidence="10">
    <name type="scientific">Thrips palmi</name>
    <name type="common">Melon thrips</name>
    <dbReference type="NCBI Taxonomy" id="161013"/>
    <lineage>
        <taxon>Eukaryota</taxon>
        <taxon>Metazoa</taxon>
        <taxon>Ecdysozoa</taxon>
        <taxon>Arthropoda</taxon>
        <taxon>Hexapoda</taxon>
        <taxon>Insecta</taxon>
        <taxon>Pterygota</taxon>
        <taxon>Neoptera</taxon>
        <taxon>Paraneoptera</taxon>
        <taxon>Thysanoptera</taxon>
        <taxon>Terebrantia</taxon>
        <taxon>Thripoidea</taxon>
        <taxon>Thripidae</taxon>
        <taxon>Thrips</taxon>
    </lineage>
</organism>
<keyword evidence="5 8" id="KW-0472">Membrane</keyword>
<dbReference type="PANTHER" id="PTHR21143:SF133">
    <property type="entry name" value="GUSTATORY AND PHEROMONE RECEPTOR 32A-RELATED"/>
    <property type="match status" value="1"/>
</dbReference>
<comment type="subcellular location">
    <subcellularLocation>
        <location evidence="1">Cell membrane</location>
        <topology evidence="1">Multi-pass membrane protein</topology>
    </subcellularLocation>
</comment>
<dbReference type="GO" id="GO:0030424">
    <property type="term" value="C:axon"/>
    <property type="evidence" value="ECO:0007669"/>
    <property type="project" value="TreeGrafter"/>
</dbReference>
<dbReference type="KEGG" id="tpal:117652689"/>
<dbReference type="InterPro" id="IPR013604">
    <property type="entry name" value="7TM_chemorcpt"/>
</dbReference>
<keyword evidence="2" id="KW-1003">Cell membrane</keyword>
<gene>
    <name evidence="10" type="primary">LOC117652689</name>
</gene>